<organism evidence="3 4">
    <name type="scientific">Ensifer canadensis</name>
    <dbReference type="NCBI Taxonomy" id="555315"/>
    <lineage>
        <taxon>Bacteria</taxon>
        <taxon>Pseudomonadati</taxon>
        <taxon>Pseudomonadota</taxon>
        <taxon>Alphaproteobacteria</taxon>
        <taxon>Hyphomicrobiales</taxon>
        <taxon>Rhizobiaceae</taxon>
        <taxon>Sinorhizobium/Ensifer group</taxon>
        <taxon>Ensifer</taxon>
    </lineage>
</organism>
<proteinExistence type="predicted"/>
<dbReference type="Gene3D" id="3.40.50.720">
    <property type="entry name" value="NAD(P)-binding Rossmann-like Domain"/>
    <property type="match status" value="1"/>
</dbReference>
<evidence type="ECO:0000313" key="4">
    <source>
        <dbReference type="Proteomes" id="UP000744980"/>
    </source>
</evidence>
<protein>
    <submittedName>
        <fullName evidence="3">NAD(P)-binding domain-containing protein</fullName>
    </submittedName>
</protein>
<dbReference type="InterPro" id="IPR032095">
    <property type="entry name" value="Sacchrp_dh-like_C"/>
</dbReference>
<dbReference type="SUPFAM" id="SSF51735">
    <property type="entry name" value="NAD(P)-binding Rossmann-fold domains"/>
    <property type="match status" value="1"/>
</dbReference>
<dbReference type="Pfam" id="PF03435">
    <property type="entry name" value="Sacchrp_dh_NADP"/>
    <property type="match status" value="1"/>
</dbReference>
<comment type="caution">
    <text evidence="3">The sequence shown here is derived from an EMBL/GenBank/DDBJ whole genome shotgun (WGS) entry which is preliminary data.</text>
</comment>
<dbReference type="AlphaFoldDB" id="A0AAW4FSV0"/>
<dbReference type="RefSeq" id="WP_113567215.1">
    <property type="nucleotide sequence ID" value="NZ_CP083371.1"/>
</dbReference>
<keyword evidence="4" id="KW-1185">Reference proteome</keyword>
<sequence>MPKMKVTIVGAGNIGSALASILAGPEEFSIQVLDRSEEALDRLEDLNIAAELRTYTHDEELQKILADQDVAVAAVPQSIVPQIATAAARSDTHYLDFVCATPETLSILAPLAEHRAVFTGCGVSPGIIGNVAYGLLEAFAPVTDLTIRVGAIPKVSTNRIGYGQIWNVDGLIDEYTQPSAAVRDGKAVMLSPLENYGHLSIDGVRYEEFVTSGGLADLSIFGDPGPKNVTFKTIRYPGHLDYMRFLLDDLGLRNRRDALRSLLYNGMPIVKDDVLLLVVTASGYQRQRPIERTVCHRFSPIPVSGRLNALTSVATGYAATLLAMLYRGEIPPVGFVPHHAINTETLLSSPFLKPLIHPGIAADQLAYLMRPCGFS</sequence>
<evidence type="ECO:0000259" key="2">
    <source>
        <dbReference type="Pfam" id="PF16653"/>
    </source>
</evidence>
<gene>
    <name evidence="3" type="ORF">GFB56_26230</name>
</gene>
<dbReference type="Proteomes" id="UP000744980">
    <property type="component" value="Unassembled WGS sequence"/>
</dbReference>
<dbReference type="Pfam" id="PF16653">
    <property type="entry name" value="Sacchrp_dh_C"/>
    <property type="match status" value="1"/>
</dbReference>
<feature type="domain" description="Saccharopine dehydrogenase NADP binding" evidence="1">
    <location>
        <begin position="6"/>
        <end position="100"/>
    </location>
</feature>
<dbReference type="Gene3D" id="3.30.360.10">
    <property type="entry name" value="Dihydrodipicolinate Reductase, domain 2"/>
    <property type="match status" value="1"/>
</dbReference>
<evidence type="ECO:0000313" key="3">
    <source>
        <dbReference type="EMBL" id="MBM3094247.1"/>
    </source>
</evidence>
<name>A0AAW4FSV0_9HYPH</name>
<accession>A0AAW4FSV0</accession>
<evidence type="ECO:0000259" key="1">
    <source>
        <dbReference type="Pfam" id="PF03435"/>
    </source>
</evidence>
<dbReference type="SUPFAM" id="SSF55347">
    <property type="entry name" value="Glyceraldehyde-3-phosphate dehydrogenase-like, C-terminal domain"/>
    <property type="match status" value="1"/>
</dbReference>
<dbReference type="EMBL" id="WXFA01000023">
    <property type="protein sequence ID" value="MBM3094247.1"/>
    <property type="molecule type" value="Genomic_DNA"/>
</dbReference>
<reference evidence="3 4" key="1">
    <citation type="submission" date="2020-01" db="EMBL/GenBank/DDBJ databases">
        <title>Draft genome assembly of Ensifer adhaerens T173.</title>
        <authorList>
            <person name="Craig J.E."/>
            <person name="Stinchcombe J.R."/>
        </authorList>
    </citation>
    <scope>NUCLEOTIDE SEQUENCE [LARGE SCALE GENOMIC DNA]</scope>
    <source>
        <strain evidence="3 4">T173</strain>
    </source>
</reference>
<dbReference type="InterPro" id="IPR005097">
    <property type="entry name" value="Sacchrp_dh_NADP-bd"/>
</dbReference>
<dbReference type="InterPro" id="IPR036291">
    <property type="entry name" value="NAD(P)-bd_dom_sf"/>
</dbReference>
<feature type="domain" description="Saccharopine dehydrogenase-like C-terminal" evidence="2">
    <location>
        <begin position="122"/>
        <end position="356"/>
    </location>
</feature>